<sequence length="304" mass="33519">MKRILTALVVLSLCANGCKESGPDTNPQSDDQEVSDLFSDRQSLGEIQISDLDEASGLAHSRSNSNYLWSHNDSGGNPQLFLMDEAGADIGRFTIDGAQNLDWEDLAIGPGPTPGTDYLYVGDIGDNRAVRPDRTIYRVPEPDLNTGSIPASSTLSGAETINYVYEDGPRDAEALMVDPSNNDLYIVSKREASVILYVLPFPQNVAQMDTAERVTVLPFTQITAGDISFDGNEVVLKNYLNIYHWSKTGSESIRELLSTTPERLNYTVEPQGEAIAWHTNGNQFYTISELANNQPVVLYRYTRN</sequence>
<evidence type="ECO:0000313" key="2">
    <source>
        <dbReference type="Proteomes" id="UP000095552"/>
    </source>
</evidence>
<reference evidence="1 2" key="1">
    <citation type="submission" date="2016-08" db="EMBL/GenBank/DDBJ databases">
        <title>Draft genome of Fabibacter sp. strain SK-8.</title>
        <authorList>
            <person name="Wong S.-K."/>
            <person name="Hamasaki K."/>
            <person name="Yoshizawa S."/>
        </authorList>
    </citation>
    <scope>NUCLEOTIDE SEQUENCE [LARGE SCALE GENOMIC DNA]</scope>
    <source>
        <strain evidence="1 2">SK-8</strain>
    </source>
</reference>
<organism evidence="1 2">
    <name type="scientific">Roseivirga misakiensis</name>
    <dbReference type="NCBI Taxonomy" id="1563681"/>
    <lineage>
        <taxon>Bacteria</taxon>
        <taxon>Pseudomonadati</taxon>
        <taxon>Bacteroidota</taxon>
        <taxon>Cytophagia</taxon>
        <taxon>Cytophagales</taxon>
        <taxon>Roseivirgaceae</taxon>
        <taxon>Roseivirga</taxon>
    </lineage>
</organism>
<protein>
    <recommendedName>
        <fullName evidence="3">PE-PGRS family protein</fullName>
    </recommendedName>
</protein>
<proteinExistence type="predicted"/>
<dbReference type="SUPFAM" id="SSF75011">
    <property type="entry name" value="3-carboxy-cis,cis-mucoante lactonizing enzyme"/>
    <property type="match status" value="1"/>
</dbReference>
<dbReference type="STRING" id="1563681.BFP71_00270"/>
<keyword evidence="2" id="KW-1185">Reference proteome</keyword>
<dbReference type="AlphaFoldDB" id="A0A1E5T813"/>
<comment type="caution">
    <text evidence="1">The sequence shown here is derived from an EMBL/GenBank/DDBJ whole genome shotgun (WGS) entry which is preliminary data.</text>
</comment>
<dbReference type="OrthoDB" id="9798438at2"/>
<evidence type="ECO:0000313" key="1">
    <source>
        <dbReference type="EMBL" id="OEK07513.1"/>
    </source>
</evidence>
<name>A0A1E5T813_9BACT</name>
<dbReference type="Proteomes" id="UP000095552">
    <property type="component" value="Unassembled WGS sequence"/>
</dbReference>
<dbReference type="EMBL" id="MDGQ01000002">
    <property type="protein sequence ID" value="OEK07513.1"/>
    <property type="molecule type" value="Genomic_DNA"/>
</dbReference>
<dbReference type="RefSeq" id="WP_069833497.1">
    <property type="nucleotide sequence ID" value="NZ_MDGQ01000002.1"/>
</dbReference>
<gene>
    <name evidence="1" type="ORF">BFP71_00270</name>
</gene>
<accession>A0A1E5T813</accession>
<evidence type="ECO:0008006" key="3">
    <source>
        <dbReference type="Google" id="ProtNLM"/>
    </source>
</evidence>